<comment type="subcellular location">
    <subcellularLocation>
        <location evidence="1">Cytoplasm</location>
        <location evidence="1">Cytoskeleton</location>
        <location evidence="1">Cilium axoneme</location>
    </subcellularLocation>
</comment>
<dbReference type="EnsemblMetazoa" id="CapteT150439">
    <property type="protein sequence ID" value="CapteP150439"/>
    <property type="gene ID" value="CapteG150439"/>
</dbReference>
<proteinExistence type="predicted"/>
<feature type="compositionally biased region" description="Acidic residues" evidence="6">
    <location>
        <begin position="179"/>
        <end position="215"/>
    </location>
</feature>
<evidence type="ECO:0000313" key="9">
    <source>
        <dbReference type="Proteomes" id="UP000014760"/>
    </source>
</evidence>
<dbReference type="GO" id="GO:0035082">
    <property type="term" value="P:axoneme assembly"/>
    <property type="evidence" value="ECO:0007669"/>
    <property type="project" value="TreeGrafter"/>
</dbReference>
<feature type="compositionally biased region" description="Acidic residues" evidence="6">
    <location>
        <begin position="509"/>
        <end position="525"/>
    </location>
</feature>
<gene>
    <name evidence="7" type="ORF">CAPTEDRAFT_150439</name>
</gene>
<dbReference type="STRING" id="283909.R7UDR4"/>
<dbReference type="FunCoup" id="R7UDR4">
    <property type="interactions" value="35"/>
</dbReference>
<feature type="region of interest" description="Disordered" evidence="6">
    <location>
        <begin position="376"/>
        <end position="413"/>
    </location>
</feature>
<dbReference type="HOGENOM" id="CLU_021526_2_1_1"/>
<evidence type="ECO:0000256" key="3">
    <source>
        <dbReference type="ARBA" id="ARBA00023069"/>
    </source>
</evidence>
<sequence>MTDVTENNEKNGSDQFTNAKSYLLQVSTKTGLSLYEHLAAVLSRILDERPKDVVDTFEDLSRDQKKAKFTSEVDTVQDKIDKSTEVALAEIQEKLFSKGEGEDAEEIPEEDVETPLPNLMELCYYFEQAGVGLNREEMVRIWLALKNLVDNHPLQHVRFWGKIFGTEQNYIIAEVEYREGEDEEEEEEEAEETHEEDTTEKDNDDDEDEENEEDDIPKPDYKPPPVVPKEENRTGANKKTYFICNDPGKPWVKLPSVTPAQISLARKVKKFFTGRLDAPVVCYPPFPGNEANYLRAQIARVSAGTHISPLGFYQFDEEEEEEEEGGGRDTFVENLEFEGIPVRELVDPSLSNWVHHVQHILPQGRCQWWNPVQKNEDDFEDEEEDEEREEPDEPEPEEGPPLLTPLSEDNEVDSMPPWTPKISSKLVPQYAISVMHSNLWPGAHAFATEKKFENVYIGWGHKYASDNYSPPPVPAIQEEFSSGPEITETEDPTPEEEAALRAAQQEAAEAAEEMEEGEEEEDEDD</sequence>
<dbReference type="Proteomes" id="UP000014760">
    <property type="component" value="Unassembled WGS sequence"/>
</dbReference>
<keyword evidence="5" id="KW-0966">Cell projection</keyword>
<evidence type="ECO:0000256" key="6">
    <source>
        <dbReference type="SAM" id="MobiDB-lite"/>
    </source>
</evidence>
<keyword evidence="2" id="KW-0963">Cytoplasm</keyword>
<feature type="compositionally biased region" description="Acidic residues" evidence="6">
    <location>
        <begin position="487"/>
        <end position="497"/>
    </location>
</feature>
<protein>
    <submittedName>
        <fullName evidence="7 8">Uncharacterized protein</fullName>
    </submittedName>
</protein>
<evidence type="ECO:0000313" key="7">
    <source>
        <dbReference type="EMBL" id="ELU04530.1"/>
    </source>
</evidence>
<dbReference type="OMA" id="TYFVCND"/>
<reference evidence="7 9" key="2">
    <citation type="journal article" date="2013" name="Nature">
        <title>Insights into bilaterian evolution from three spiralian genomes.</title>
        <authorList>
            <person name="Simakov O."/>
            <person name="Marletaz F."/>
            <person name="Cho S.J."/>
            <person name="Edsinger-Gonzales E."/>
            <person name="Havlak P."/>
            <person name="Hellsten U."/>
            <person name="Kuo D.H."/>
            <person name="Larsson T."/>
            <person name="Lv J."/>
            <person name="Arendt D."/>
            <person name="Savage R."/>
            <person name="Osoegawa K."/>
            <person name="de Jong P."/>
            <person name="Grimwood J."/>
            <person name="Chapman J.A."/>
            <person name="Shapiro H."/>
            <person name="Aerts A."/>
            <person name="Otillar R.P."/>
            <person name="Terry A.Y."/>
            <person name="Boore J.L."/>
            <person name="Grigoriev I.V."/>
            <person name="Lindberg D.R."/>
            <person name="Seaver E.C."/>
            <person name="Weisblat D.A."/>
            <person name="Putnam N.H."/>
            <person name="Rokhsar D.S."/>
        </authorList>
    </citation>
    <scope>NUCLEOTIDE SEQUENCE</scope>
    <source>
        <strain evidence="7 9">I ESC-2004</strain>
    </source>
</reference>
<dbReference type="EMBL" id="AMQN01008104">
    <property type="status" value="NOT_ANNOTATED_CDS"/>
    <property type="molecule type" value="Genomic_DNA"/>
</dbReference>
<evidence type="ECO:0000313" key="8">
    <source>
        <dbReference type="EnsemblMetazoa" id="CapteP150439"/>
    </source>
</evidence>
<evidence type="ECO:0000256" key="5">
    <source>
        <dbReference type="ARBA" id="ARBA00023273"/>
    </source>
</evidence>
<feature type="compositionally biased region" description="Acidic residues" evidence="6">
    <location>
        <begin position="377"/>
        <end position="398"/>
    </location>
</feature>
<dbReference type="PANTHER" id="PTHR13159">
    <property type="entry name" value="RADIAL SPOKEHEAD-RELATED"/>
    <property type="match status" value="1"/>
</dbReference>
<dbReference type="GO" id="GO:0001534">
    <property type="term" value="C:radial spoke"/>
    <property type="evidence" value="ECO:0007669"/>
    <property type="project" value="InterPro"/>
</dbReference>
<evidence type="ECO:0000256" key="4">
    <source>
        <dbReference type="ARBA" id="ARBA00023212"/>
    </source>
</evidence>
<dbReference type="Pfam" id="PF04712">
    <property type="entry name" value="Radial_spoke"/>
    <property type="match status" value="1"/>
</dbReference>
<reference evidence="8" key="3">
    <citation type="submission" date="2015-06" db="UniProtKB">
        <authorList>
            <consortium name="EnsemblMetazoa"/>
        </authorList>
    </citation>
    <scope>IDENTIFICATION</scope>
</reference>
<dbReference type="AlphaFoldDB" id="R7UDR4"/>
<dbReference type="PANTHER" id="PTHR13159:SF0">
    <property type="entry name" value="RADIAL SPOKE HEAD 6 HOMOLOG A"/>
    <property type="match status" value="1"/>
</dbReference>
<reference evidence="9" key="1">
    <citation type="submission" date="2012-12" db="EMBL/GenBank/DDBJ databases">
        <authorList>
            <person name="Hellsten U."/>
            <person name="Grimwood J."/>
            <person name="Chapman J.A."/>
            <person name="Shapiro H."/>
            <person name="Aerts A."/>
            <person name="Otillar R.P."/>
            <person name="Terry A.Y."/>
            <person name="Boore J.L."/>
            <person name="Simakov O."/>
            <person name="Marletaz F."/>
            <person name="Cho S.-J."/>
            <person name="Edsinger-Gonzales E."/>
            <person name="Havlak P."/>
            <person name="Kuo D.-H."/>
            <person name="Larsson T."/>
            <person name="Lv J."/>
            <person name="Arendt D."/>
            <person name="Savage R."/>
            <person name="Osoegawa K."/>
            <person name="de Jong P."/>
            <person name="Lindberg D.R."/>
            <person name="Seaver E.C."/>
            <person name="Weisblat D.A."/>
            <person name="Putnam N.H."/>
            <person name="Grigoriev I.V."/>
            <person name="Rokhsar D.S."/>
        </authorList>
    </citation>
    <scope>NUCLEOTIDE SEQUENCE</scope>
    <source>
        <strain evidence="9">I ESC-2004</strain>
    </source>
</reference>
<organism evidence="7">
    <name type="scientific">Capitella teleta</name>
    <name type="common">Polychaete worm</name>
    <dbReference type="NCBI Taxonomy" id="283909"/>
    <lineage>
        <taxon>Eukaryota</taxon>
        <taxon>Metazoa</taxon>
        <taxon>Spiralia</taxon>
        <taxon>Lophotrochozoa</taxon>
        <taxon>Annelida</taxon>
        <taxon>Polychaeta</taxon>
        <taxon>Sedentaria</taxon>
        <taxon>Scolecida</taxon>
        <taxon>Capitellidae</taxon>
        <taxon>Capitella</taxon>
    </lineage>
</organism>
<keyword evidence="9" id="KW-1185">Reference proteome</keyword>
<feature type="region of interest" description="Disordered" evidence="6">
    <location>
        <begin position="470"/>
        <end position="525"/>
    </location>
</feature>
<dbReference type="EMBL" id="KB302198">
    <property type="protein sequence ID" value="ELU04530.1"/>
    <property type="molecule type" value="Genomic_DNA"/>
</dbReference>
<dbReference type="GO" id="GO:0060294">
    <property type="term" value="P:cilium movement involved in cell motility"/>
    <property type="evidence" value="ECO:0007669"/>
    <property type="project" value="InterPro"/>
</dbReference>
<dbReference type="OrthoDB" id="272202at2759"/>
<keyword evidence="3" id="KW-0969">Cilium</keyword>
<evidence type="ECO:0000256" key="2">
    <source>
        <dbReference type="ARBA" id="ARBA00022490"/>
    </source>
</evidence>
<evidence type="ECO:0000256" key="1">
    <source>
        <dbReference type="ARBA" id="ARBA00004430"/>
    </source>
</evidence>
<accession>R7UDR4</accession>
<dbReference type="CDD" id="cd22963">
    <property type="entry name" value="DD_CrRSP4-like"/>
    <property type="match status" value="1"/>
</dbReference>
<name>R7UDR4_CAPTE</name>
<dbReference type="InterPro" id="IPR006802">
    <property type="entry name" value="Radial_spoke"/>
</dbReference>
<keyword evidence="4" id="KW-0206">Cytoskeleton</keyword>
<feature type="region of interest" description="Disordered" evidence="6">
    <location>
        <begin position="178"/>
        <end position="234"/>
    </location>
</feature>